<evidence type="ECO:0000256" key="8">
    <source>
        <dbReference type="ARBA" id="ARBA00049893"/>
    </source>
</evidence>
<evidence type="ECO:0000256" key="4">
    <source>
        <dbReference type="ARBA" id="ARBA00022723"/>
    </source>
</evidence>
<evidence type="ECO:0000256" key="7">
    <source>
        <dbReference type="ARBA" id="ARBA00048968"/>
    </source>
</evidence>
<dbReference type="InterPro" id="IPR003730">
    <property type="entry name" value="Cu_polyphenol_OxRdtase"/>
</dbReference>
<keyword evidence="3" id="KW-0808">Transferase</keyword>
<evidence type="ECO:0000313" key="9">
    <source>
        <dbReference type="EMBL" id="QKJ88742.1"/>
    </source>
</evidence>
<evidence type="ECO:0000256" key="6">
    <source>
        <dbReference type="ARBA" id="ARBA00047989"/>
    </source>
</evidence>
<protein>
    <submittedName>
        <fullName evidence="9">Polyphenol oxidase family protein</fullName>
    </submittedName>
</protein>
<name>A0A6M8UPA0_9GAMM</name>
<dbReference type="Proteomes" id="UP000505325">
    <property type="component" value="Chromosome"/>
</dbReference>
<comment type="catalytic activity">
    <reaction evidence="6">
        <text>adenosine + H2O + H(+) = inosine + NH4(+)</text>
        <dbReference type="Rhea" id="RHEA:24408"/>
        <dbReference type="ChEBI" id="CHEBI:15377"/>
        <dbReference type="ChEBI" id="CHEBI:15378"/>
        <dbReference type="ChEBI" id="CHEBI:16335"/>
        <dbReference type="ChEBI" id="CHEBI:17596"/>
        <dbReference type="ChEBI" id="CHEBI:28938"/>
        <dbReference type="EC" id="3.5.4.4"/>
    </reaction>
    <physiologicalReaction direction="left-to-right" evidence="6">
        <dbReference type="Rhea" id="RHEA:24409"/>
    </physiologicalReaction>
</comment>
<evidence type="ECO:0000256" key="5">
    <source>
        <dbReference type="ARBA" id="ARBA00022833"/>
    </source>
</evidence>
<comment type="catalytic activity">
    <reaction evidence="7">
        <text>adenosine + phosphate = alpha-D-ribose 1-phosphate + adenine</text>
        <dbReference type="Rhea" id="RHEA:27642"/>
        <dbReference type="ChEBI" id="CHEBI:16335"/>
        <dbReference type="ChEBI" id="CHEBI:16708"/>
        <dbReference type="ChEBI" id="CHEBI:43474"/>
        <dbReference type="ChEBI" id="CHEBI:57720"/>
        <dbReference type="EC" id="2.4.2.1"/>
    </reaction>
    <physiologicalReaction direction="left-to-right" evidence="7">
        <dbReference type="Rhea" id="RHEA:27643"/>
    </physiologicalReaction>
</comment>
<dbReference type="SUPFAM" id="SSF64438">
    <property type="entry name" value="CNF1/YfiH-like putative cysteine hydrolases"/>
    <property type="match status" value="1"/>
</dbReference>
<comment type="catalytic activity">
    <reaction evidence="1">
        <text>inosine + phosphate = alpha-D-ribose 1-phosphate + hypoxanthine</text>
        <dbReference type="Rhea" id="RHEA:27646"/>
        <dbReference type="ChEBI" id="CHEBI:17368"/>
        <dbReference type="ChEBI" id="CHEBI:17596"/>
        <dbReference type="ChEBI" id="CHEBI:43474"/>
        <dbReference type="ChEBI" id="CHEBI:57720"/>
        <dbReference type="EC" id="2.4.2.1"/>
    </reaction>
    <physiologicalReaction direction="left-to-right" evidence="1">
        <dbReference type="Rhea" id="RHEA:27647"/>
    </physiologicalReaction>
</comment>
<accession>A0A6M8UPA0</accession>
<evidence type="ECO:0000256" key="2">
    <source>
        <dbReference type="ARBA" id="ARBA00007353"/>
    </source>
</evidence>
<dbReference type="InterPro" id="IPR038371">
    <property type="entry name" value="Cu_polyphenol_OxRdtase_sf"/>
</dbReference>
<dbReference type="InterPro" id="IPR011324">
    <property type="entry name" value="Cytotoxic_necrot_fac-like_cat"/>
</dbReference>
<dbReference type="Gene3D" id="3.60.140.10">
    <property type="entry name" value="CNF1/YfiH-like putative cysteine hydrolases"/>
    <property type="match status" value="1"/>
</dbReference>
<dbReference type="GO" id="GO:0017061">
    <property type="term" value="F:S-methyl-5-thioadenosine phosphorylase activity"/>
    <property type="evidence" value="ECO:0007669"/>
    <property type="project" value="UniProtKB-EC"/>
</dbReference>
<gene>
    <name evidence="9" type="ORF">PMPD1_3831</name>
</gene>
<reference evidence="9 10" key="1">
    <citation type="submission" date="2020-06" db="EMBL/GenBank/DDBJ databases">
        <title>Genome sequence of Paramixta manurensis strain PD-1.</title>
        <authorList>
            <person name="Lee C.W."/>
            <person name="Kim J."/>
        </authorList>
    </citation>
    <scope>NUCLEOTIDE SEQUENCE [LARGE SCALE GENOMIC DNA]</scope>
    <source>
        <strain evidence="9 10">PD-1</strain>
    </source>
</reference>
<dbReference type="PANTHER" id="PTHR30616">
    <property type="entry name" value="UNCHARACTERIZED PROTEIN YFIH"/>
    <property type="match status" value="1"/>
</dbReference>
<keyword evidence="4" id="KW-0479">Metal-binding</keyword>
<comment type="similarity">
    <text evidence="2">Belongs to the purine nucleoside phosphorylase YfiH/LACC1 family.</text>
</comment>
<proteinExistence type="inferred from homology"/>
<dbReference type="Pfam" id="PF02578">
    <property type="entry name" value="Cu-oxidase_4"/>
    <property type="match status" value="1"/>
</dbReference>
<sequence length="238" mass="25822">MHSATHSRSSALLDSLGWVEHAFLPAGERPAEHTAFAHQRHTATVVLDAEAFPPKSHEADGVISITTRPVAVYTADCLPILIADTRQRHVAAVHAGLKGALAGVIGSAVERLLTLGATADSLYAAIGPAIGPCCYELGRDVLDKMQENPRVITPTWQEMQPLNPHAVRPQACGNNSGVWFDLAGLGRQMLQQAGIPARQIDVLEVCTYCMAEPNASYRRNTHFNHGYASRFSWIGRRD</sequence>
<keyword evidence="10" id="KW-1185">Reference proteome</keyword>
<dbReference type="RefSeq" id="WP_173635586.1">
    <property type="nucleotide sequence ID" value="NZ_CP054212.1"/>
</dbReference>
<evidence type="ECO:0000313" key="10">
    <source>
        <dbReference type="Proteomes" id="UP000505325"/>
    </source>
</evidence>
<keyword evidence="5" id="KW-0862">Zinc</keyword>
<evidence type="ECO:0000256" key="1">
    <source>
        <dbReference type="ARBA" id="ARBA00000553"/>
    </source>
</evidence>
<evidence type="ECO:0000256" key="3">
    <source>
        <dbReference type="ARBA" id="ARBA00022679"/>
    </source>
</evidence>
<dbReference type="CDD" id="cd16833">
    <property type="entry name" value="YfiH"/>
    <property type="match status" value="1"/>
</dbReference>
<organism evidence="9 10">
    <name type="scientific">Paramixta manurensis</name>
    <dbReference type="NCBI Taxonomy" id="2740817"/>
    <lineage>
        <taxon>Bacteria</taxon>
        <taxon>Pseudomonadati</taxon>
        <taxon>Pseudomonadota</taxon>
        <taxon>Gammaproteobacteria</taxon>
        <taxon>Enterobacterales</taxon>
        <taxon>Erwiniaceae</taxon>
        <taxon>Paramixta</taxon>
    </lineage>
</organism>
<dbReference type="KEGG" id="pmak:PMPD1_3831"/>
<comment type="catalytic activity">
    <reaction evidence="8">
        <text>S-methyl-5'-thioadenosine + phosphate = 5-(methylsulfanyl)-alpha-D-ribose 1-phosphate + adenine</text>
        <dbReference type="Rhea" id="RHEA:11852"/>
        <dbReference type="ChEBI" id="CHEBI:16708"/>
        <dbReference type="ChEBI" id="CHEBI:17509"/>
        <dbReference type="ChEBI" id="CHEBI:43474"/>
        <dbReference type="ChEBI" id="CHEBI:58533"/>
        <dbReference type="EC" id="2.4.2.28"/>
    </reaction>
    <physiologicalReaction direction="left-to-right" evidence="8">
        <dbReference type="Rhea" id="RHEA:11853"/>
    </physiologicalReaction>
</comment>
<dbReference type="AlphaFoldDB" id="A0A6M8UPA0"/>
<dbReference type="PANTHER" id="PTHR30616:SF3">
    <property type="entry name" value="PURINE NUCLEOSIDE PHOSPHORYLASE"/>
    <property type="match status" value="1"/>
</dbReference>
<dbReference type="GO" id="GO:0005507">
    <property type="term" value="F:copper ion binding"/>
    <property type="evidence" value="ECO:0007669"/>
    <property type="project" value="TreeGrafter"/>
</dbReference>
<dbReference type="EMBL" id="CP054212">
    <property type="protein sequence ID" value="QKJ88742.1"/>
    <property type="molecule type" value="Genomic_DNA"/>
</dbReference>